<keyword evidence="4" id="KW-0472">Membrane</keyword>
<sequence length="137" mass="15855">MSPAASAMPAAKLPAAAPTTAGDVIKVGGRGHVSVGIRWHGGHVYYNGHRGYRYKRHGYRHYRGHWFPHRAFVIVVPRQRYIPVRPYQPPRRVAPRIIRLSHAHVRWCDAKYRSYRVSDNTFQPYHGPRKPCVSPYY</sequence>
<dbReference type="Proteomes" id="UP000293719">
    <property type="component" value="Chromosome"/>
</dbReference>
<name>A0A4P6V672_9HYPH</name>
<dbReference type="EMBL" id="CP036532">
    <property type="protein sequence ID" value="QBK32219.1"/>
    <property type="molecule type" value="Genomic_DNA"/>
</dbReference>
<dbReference type="KEGG" id="rpod:E0E05_02280"/>
<accession>A0A4P6V672</accession>
<organism evidence="7 8">
    <name type="scientific">Roseitalea porphyridii</name>
    <dbReference type="NCBI Taxonomy" id="1852022"/>
    <lineage>
        <taxon>Bacteria</taxon>
        <taxon>Pseudomonadati</taxon>
        <taxon>Pseudomonadota</taxon>
        <taxon>Alphaproteobacteria</taxon>
        <taxon>Hyphomicrobiales</taxon>
        <taxon>Ahrensiaceae</taxon>
        <taxon>Roseitalea</taxon>
    </lineage>
</organism>
<keyword evidence="4" id="KW-1003">Cell membrane</keyword>
<evidence type="ECO:0000256" key="2">
    <source>
        <dbReference type="ARBA" id="ARBA00010270"/>
    </source>
</evidence>
<evidence type="ECO:0000256" key="6">
    <source>
        <dbReference type="ARBA" id="ARBA00025321"/>
    </source>
</evidence>
<dbReference type="Pfam" id="PF07886">
    <property type="entry name" value="BA14K"/>
    <property type="match status" value="1"/>
</dbReference>
<evidence type="ECO:0000256" key="3">
    <source>
        <dbReference type="ARBA" id="ARBA00020552"/>
    </source>
</evidence>
<evidence type="ECO:0000256" key="1">
    <source>
        <dbReference type="ARBA" id="ARBA00004167"/>
    </source>
</evidence>
<dbReference type="OrthoDB" id="8117189at2"/>
<dbReference type="InterPro" id="IPR012413">
    <property type="entry name" value="BA14K"/>
</dbReference>
<dbReference type="GO" id="GO:0030246">
    <property type="term" value="F:carbohydrate binding"/>
    <property type="evidence" value="ECO:0007669"/>
    <property type="project" value="UniProtKB-KW"/>
</dbReference>
<dbReference type="AlphaFoldDB" id="A0A4P6V672"/>
<keyword evidence="8" id="KW-1185">Reference proteome</keyword>
<evidence type="ECO:0000313" key="7">
    <source>
        <dbReference type="EMBL" id="QBK32219.1"/>
    </source>
</evidence>
<gene>
    <name evidence="7" type="ORF">E0E05_02280</name>
</gene>
<protein>
    <recommendedName>
        <fullName evidence="3">Lectin-like protein BA14k</fullName>
    </recommendedName>
</protein>
<comment type="similarity">
    <text evidence="2">Belongs to the BA14k family.</text>
</comment>
<evidence type="ECO:0000256" key="5">
    <source>
        <dbReference type="ARBA" id="ARBA00022734"/>
    </source>
</evidence>
<evidence type="ECO:0000313" key="8">
    <source>
        <dbReference type="Proteomes" id="UP000293719"/>
    </source>
</evidence>
<comment type="function">
    <text evidence="6">Has immunoglobulin-binding and hemagglutination properties, and can bind to mannose. Essential for virulence. May be involved in LPS biosynthesis or polysaccharide transport.</text>
</comment>
<proteinExistence type="inferred from homology"/>
<keyword evidence="5" id="KW-0430">Lectin</keyword>
<dbReference type="GO" id="GO:0016020">
    <property type="term" value="C:membrane"/>
    <property type="evidence" value="ECO:0007669"/>
    <property type="project" value="UniProtKB-SubCell"/>
</dbReference>
<reference evidence="7 8" key="1">
    <citation type="journal article" date="2017" name="Int. J. Syst. Evol. Microbiol.">
        <title>Roseitalea porphyridii gen. nov., sp. nov., isolated from a red alga, and reclassification of Hoeflea suaedae Chung et al. 2013 as Pseudohoeflea suaedae gen. nov., comb. nov.</title>
        <authorList>
            <person name="Hyeon J.W."/>
            <person name="Jeong S.E."/>
            <person name="Baek K."/>
            <person name="Jeon C.O."/>
        </authorList>
    </citation>
    <scope>NUCLEOTIDE SEQUENCE [LARGE SCALE GENOMIC DNA]</scope>
    <source>
        <strain evidence="7 8">MA7-20</strain>
    </source>
</reference>
<comment type="subcellular location">
    <subcellularLocation>
        <location evidence="1">Membrane</location>
        <topology evidence="1">Single-pass membrane protein</topology>
    </subcellularLocation>
</comment>
<evidence type="ECO:0000256" key="4">
    <source>
        <dbReference type="ARBA" id="ARBA00022475"/>
    </source>
</evidence>